<gene>
    <name evidence="1" type="ORF">NMW_2070</name>
</gene>
<protein>
    <submittedName>
        <fullName evidence="1">Uncharacterized protein</fullName>
    </submittedName>
</protein>
<dbReference type="EMBL" id="AM889138">
    <property type="protein sequence ID" value="CBA09605.1"/>
    <property type="molecule type" value="Genomic_DNA"/>
</dbReference>
<accession>C6SM91</accession>
<reference evidence="1" key="1">
    <citation type="journal article" date="2008" name="Proc. Natl. Acad. Sci. U.S.A.">
        <title>Whole-genome comparison of disease and carriage strains provides insights into virulence evolution in Neisseria meningitidis.</title>
        <authorList>
            <person name="Schoen C."/>
            <person name="Blom J."/>
            <person name="Claus H."/>
            <person name="Schramm-Glueck A."/>
            <person name="Brandt P."/>
            <person name="Mueller T."/>
            <person name="Goesmann A."/>
            <person name="Joseph B."/>
            <person name="Konietzny S."/>
            <person name="Kurzai O."/>
            <person name="Schmitt C."/>
            <person name="Friedrich T."/>
            <person name="Linke B."/>
            <person name="Vogel U."/>
            <person name="Frosch M."/>
        </authorList>
    </citation>
    <scope>NUCLEOTIDE SEQUENCE</scope>
    <source>
        <strain evidence="1">Alpha275</strain>
    </source>
</reference>
<dbReference type="AlphaFoldDB" id="C6SM91"/>
<evidence type="ECO:0000313" key="1">
    <source>
        <dbReference type="EMBL" id="CBA09605.1"/>
    </source>
</evidence>
<organism evidence="1">
    <name type="scientific">Neisseria meningitidis alpha275</name>
    <dbReference type="NCBI Taxonomy" id="295996"/>
    <lineage>
        <taxon>Bacteria</taxon>
        <taxon>Pseudomonadati</taxon>
        <taxon>Pseudomonadota</taxon>
        <taxon>Betaproteobacteria</taxon>
        <taxon>Neisseriales</taxon>
        <taxon>Neisseriaceae</taxon>
        <taxon>Neisseria</taxon>
    </lineage>
</organism>
<sequence length="41" mass="4343">MFEHIGVVAGVECVSVTEHGMKAVCAEMLSERGNMVSDGMT</sequence>
<proteinExistence type="predicted"/>
<name>C6SM91_NEIME</name>